<keyword evidence="5" id="KW-1185">Reference proteome</keyword>
<evidence type="ECO:0000313" key="5">
    <source>
        <dbReference type="Proteomes" id="UP001501207"/>
    </source>
</evidence>
<dbReference type="PROSITE" id="PS00061">
    <property type="entry name" value="ADH_SHORT"/>
    <property type="match status" value="1"/>
</dbReference>
<dbReference type="PANTHER" id="PTHR43639">
    <property type="entry name" value="OXIDOREDUCTASE, SHORT-CHAIN DEHYDROGENASE/REDUCTASE FAMILY (AFU_ORTHOLOGUE AFUA_5G02870)"/>
    <property type="match status" value="1"/>
</dbReference>
<dbReference type="SUPFAM" id="SSF51735">
    <property type="entry name" value="NAD(P)-binding Rossmann-fold domains"/>
    <property type="match status" value="1"/>
</dbReference>
<organism evidence="4 5">
    <name type="scientific">Compostibacter hankyongensis</name>
    <dbReference type="NCBI Taxonomy" id="1007089"/>
    <lineage>
        <taxon>Bacteria</taxon>
        <taxon>Pseudomonadati</taxon>
        <taxon>Bacteroidota</taxon>
        <taxon>Chitinophagia</taxon>
        <taxon>Chitinophagales</taxon>
        <taxon>Chitinophagaceae</taxon>
        <taxon>Compostibacter</taxon>
    </lineage>
</organism>
<dbReference type="Proteomes" id="UP001501207">
    <property type="component" value="Unassembled WGS sequence"/>
</dbReference>
<dbReference type="EMBL" id="BAABFN010000001">
    <property type="protein sequence ID" value="GAA4304731.1"/>
    <property type="molecule type" value="Genomic_DNA"/>
</dbReference>
<dbReference type="RefSeq" id="WP_344976161.1">
    <property type="nucleotide sequence ID" value="NZ_BAABFN010000001.1"/>
</dbReference>
<dbReference type="SMART" id="SM00822">
    <property type="entry name" value="PKS_KR"/>
    <property type="match status" value="1"/>
</dbReference>
<sequence>MDKNAGFDLSGKTALVTGGGSGLGFAISKILIQSGARVIIIGRQEAKLAEACEKLGSQCSYKVFDLSAVEKIKWFVETLEAENGPLDVLVNNAGIHLKKDTLSVSDEEYQRVIRINQQAVFALTREVSVKMVERQAGCVIMISSMASQYGLPKVIAYTAAKSAVEGMTRALAVELSPLGVRVNCVAPGFIATDMSAGALNNDKERMARVLTRTPIGRLGEPDDIGYAVTYLASEAARYVTGVVLPVDGGNSIGF</sequence>
<dbReference type="PRINTS" id="PR00081">
    <property type="entry name" value="GDHRDH"/>
</dbReference>
<dbReference type="PANTHER" id="PTHR43639:SF1">
    <property type="entry name" value="SHORT-CHAIN DEHYDROGENASE_REDUCTASE FAMILY PROTEIN"/>
    <property type="match status" value="1"/>
</dbReference>
<reference evidence="5" key="1">
    <citation type="journal article" date="2019" name="Int. J. Syst. Evol. Microbiol.">
        <title>The Global Catalogue of Microorganisms (GCM) 10K type strain sequencing project: providing services to taxonomists for standard genome sequencing and annotation.</title>
        <authorList>
            <consortium name="The Broad Institute Genomics Platform"/>
            <consortium name="The Broad Institute Genome Sequencing Center for Infectious Disease"/>
            <person name="Wu L."/>
            <person name="Ma J."/>
        </authorList>
    </citation>
    <scope>NUCLEOTIDE SEQUENCE [LARGE SCALE GENOMIC DNA]</scope>
    <source>
        <strain evidence="5">JCM 17664</strain>
    </source>
</reference>
<dbReference type="InterPro" id="IPR036291">
    <property type="entry name" value="NAD(P)-bd_dom_sf"/>
</dbReference>
<feature type="domain" description="Ketoreductase" evidence="3">
    <location>
        <begin position="12"/>
        <end position="193"/>
    </location>
</feature>
<dbReference type="NCBIfam" id="NF009466">
    <property type="entry name" value="PRK12826.1-2"/>
    <property type="match status" value="1"/>
</dbReference>
<dbReference type="Pfam" id="PF13561">
    <property type="entry name" value="adh_short_C2"/>
    <property type="match status" value="1"/>
</dbReference>
<keyword evidence="2" id="KW-0560">Oxidoreductase</keyword>
<evidence type="ECO:0000256" key="1">
    <source>
        <dbReference type="ARBA" id="ARBA00006484"/>
    </source>
</evidence>
<comment type="similarity">
    <text evidence="1">Belongs to the short-chain dehydrogenases/reductases (SDR) family.</text>
</comment>
<dbReference type="InterPro" id="IPR020904">
    <property type="entry name" value="Sc_DH/Rdtase_CS"/>
</dbReference>
<dbReference type="InterPro" id="IPR057326">
    <property type="entry name" value="KR_dom"/>
</dbReference>
<dbReference type="InterPro" id="IPR002347">
    <property type="entry name" value="SDR_fam"/>
</dbReference>
<gene>
    <name evidence="4" type="ORF">GCM10023143_09400</name>
</gene>
<dbReference type="Gene3D" id="3.40.50.720">
    <property type="entry name" value="NAD(P)-binding Rossmann-like Domain"/>
    <property type="match status" value="1"/>
</dbReference>
<dbReference type="NCBIfam" id="NF005559">
    <property type="entry name" value="PRK07231.1"/>
    <property type="match status" value="1"/>
</dbReference>
<protein>
    <submittedName>
        <fullName evidence="4">SDR family NAD(P)-dependent oxidoreductase</fullName>
    </submittedName>
</protein>
<evidence type="ECO:0000313" key="4">
    <source>
        <dbReference type="EMBL" id="GAA4304731.1"/>
    </source>
</evidence>
<dbReference type="PRINTS" id="PR00080">
    <property type="entry name" value="SDRFAMILY"/>
</dbReference>
<evidence type="ECO:0000256" key="2">
    <source>
        <dbReference type="ARBA" id="ARBA00023002"/>
    </source>
</evidence>
<proteinExistence type="inferred from homology"/>
<comment type="caution">
    <text evidence="4">The sequence shown here is derived from an EMBL/GenBank/DDBJ whole genome shotgun (WGS) entry which is preliminary data.</text>
</comment>
<name>A0ABP8FIP5_9BACT</name>
<evidence type="ECO:0000259" key="3">
    <source>
        <dbReference type="SMART" id="SM00822"/>
    </source>
</evidence>
<accession>A0ABP8FIP5</accession>